<dbReference type="SUPFAM" id="SSF53474">
    <property type="entry name" value="alpha/beta-Hydrolases"/>
    <property type="match status" value="1"/>
</dbReference>
<dbReference type="InterPro" id="IPR029058">
    <property type="entry name" value="AB_hydrolase_fold"/>
</dbReference>
<dbReference type="RefSeq" id="WP_027699188.1">
    <property type="nucleotide sequence ID" value="NZ_DF820491.1"/>
</dbReference>
<dbReference type="STRING" id="1329250.WOSG25_080080"/>
<dbReference type="NCBIfam" id="TIGR03712">
    <property type="entry name" value="acc_sec_asp2"/>
    <property type="match status" value="1"/>
</dbReference>
<gene>
    <name evidence="1" type="ORF">WOSG25_080080</name>
</gene>
<protein>
    <recommendedName>
        <fullName evidence="3">Accessory Sec system protein Asp2</fullName>
    </recommendedName>
</protein>
<proteinExistence type="predicted"/>
<dbReference type="eggNOG" id="COG1073">
    <property type="taxonomic scope" value="Bacteria"/>
</dbReference>
<sequence length="530" mass="60143">MAEKSKIFHIGGKKLNNIELLSENYGYYHLPMDESLTQKLSDLAAIPVENPNNSGNIFLFSFEAMDNLTNFDLTKFPSYQIFYEGYATLTPEQERILKLKGAKKVNLIDGGSEFIAFINENYTGSWGTSIDNSMVEISKNFAGTVTKKGAAYLSLAGDFGTDYQQVLLWKNRWVPTGKIRIHVESAAQGDDIDYFFRAYYIQAGVAKTWDFTKSDIEANKVFRDIGFPDFAINIAVMAKGKGQIELGDVHLRSYLEPDNFLAMGGKRLLDKDHRDQELAYYFNAGDLKPPLNVYFSGYRAAENYEGRWMMGSMGAPFMLIQDPRIVGGSFYRGDNLEKQLIEAIQGCLDQLGFTKDDLILSGISMGTYAAFYYGAVLEPHAIIVGKPLANLGGLAFNSRIFDPYNGDLTLDTIIDLTGELTKDTAKRLDKEFWERFFAADFSKTTFNIVHMLQDTDLPFKKIFNYLKEKYPKTKVLHKGLEGRHNDDGLGIVLWFTKQCKALLQTDFDRKYFQDDDQKTDFFDLLEVDDD</sequence>
<evidence type="ECO:0008006" key="3">
    <source>
        <dbReference type="Google" id="ProtNLM"/>
    </source>
</evidence>
<dbReference type="ESTHER" id="9lact-a0a069d1e3">
    <property type="family name" value="Asp2"/>
</dbReference>
<organism evidence="1 2">
    <name type="scientific">Weissella oryzae (strain DSM 25784 / JCM 18191 / LMG 30913 / SG25)</name>
    <dbReference type="NCBI Taxonomy" id="1329250"/>
    <lineage>
        <taxon>Bacteria</taxon>
        <taxon>Bacillati</taxon>
        <taxon>Bacillota</taxon>
        <taxon>Bacilli</taxon>
        <taxon>Lactobacillales</taxon>
        <taxon>Lactobacillaceae</taxon>
        <taxon>Weissella</taxon>
    </lineage>
</organism>
<keyword evidence="2" id="KW-1185">Reference proteome</keyword>
<dbReference type="InterPro" id="IPR022267">
    <property type="entry name" value="Asp2"/>
</dbReference>
<dbReference type="GO" id="GO:0015031">
    <property type="term" value="P:protein transport"/>
    <property type="evidence" value="ECO:0007669"/>
    <property type="project" value="InterPro"/>
</dbReference>
<dbReference type="EMBL" id="DF820491">
    <property type="protein sequence ID" value="GAK31176.1"/>
    <property type="molecule type" value="Genomic_DNA"/>
</dbReference>
<dbReference type="OrthoDB" id="9768578at2"/>
<dbReference type="AlphaFoldDB" id="A0A069D1E3"/>
<evidence type="ECO:0000313" key="1">
    <source>
        <dbReference type="EMBL" id="GAK31176.1"/>
    </source>
</evidence>
<reference evidence="2" key="1">
    <citation type="journal article" date="2014" name="Genome Announc.">
        <title>Draft genome sequence of Weissella oryzae SG25T, isolated from fermented rice grains.</title>
        <authorList>
            <person name="Tanizawa Y."/>
            <person name="Fujisawa T."/>
            <person name="Mochizuki T."/>
            <person name="Kaminuma E."/>
            <person name="Suzuki Y."/>
            <person name="Nakamura Y."/>
            <person name="Tohno M."/>
        </authorList>
    </citation>
    <scope>NUCLEOTIDE SEQUENCE [LARGE SCALE GENOMIC DNA]</scope>
    <source>
        <strain evidence="2">DSM 25784 / JCM 18191 / LMG 30913 / SG25</strain>
    </source>
</reference>
<name>A0A069D1E3_WEIOS</name>
<dbReference type="Pfam" id="PF16929">
    <property type="entry name" value="Asp2"/>
    <property type="match status" value="1"/>
</dbReference>
<dbReference type="Proteomes" id="UP000030643">
    <property type="component" value="Unassembled WGS sequence"/>
</dbReference>
<accession>A0A069D1E3</accession>
<evidence type="ECO:0000313" key="2">
    <source>
        <dbReference type="Proteomes" id="UP000030643"/>
    </source>
</evidence>